<dbReference type="Pfam" id="PF05577">
    <property type="entry name" value="Peptidase_S28"/>
    <property type="match status" value="1"/>
</dbReference>
<evidence type="ECO:0000256" key="3">
    <source>
        <dbReference type="ARBA" id="ARBA00022729"/>
    </source>
</evidence>
<feature type="chain" id="PRO_5007294337" evidence="6">
    <location>
        <begin position="24"/>
        <end position="475"/>
    </location>
</feature>
<proteinExistence type="inferred from homology"/>
<dbReference type="InterPro" id="IPR008758">
    <property type="entry name" value="Peptidase_S28"/>
</dbReference>
<dbReference type="GO" id="GO:0006508">
    <property type="term" value="P:proteolysis"/>
    <property type="evidence" value="ECO:0007669"/>
    <property type="project" value="UniProtKB-KW"/>
</dbReference>
<gene>
    <name evidence="7" type="ORF">CONCODRAFT_18478</name>
</gene>
<dbReference type="Gene3D" id="3.40.50.1820">
    <property type="entry name" value="alpha/beta hydrolase"/>
    <property type="match status" value="1"/>
</dbReference>
<keyword evidence="2" id="KW-0645">Protease</keyword>
<sequence length="475" mass="54254">MSIIRDYILFFPLLINCVYGARASLPPLPLSLKSLLSEGSEYFFNQTLDHANSHSKKVFQQRYYINSENYKEGGPVFIYIGGESELNPAFIQSGLPATLAKTYNAALFGLEHRYYGKSLPFEDLTAKNLKYLTSEQALNDIVHFVRNVQNPITKKKFDLKTKFITIGGSYAGELSAWARMIFPEVFLGAHASSAPLNVKDDFYEYDQEVQKAIGQDCLPYFKEVSDFAESVILSKENEKIENMKKLLTCEEIEDPKLFLYTFSDLVSSIVQYSNPSMPNNIETVCEGFKKTEEGDARFKYFSDVFKKELEKLGKTCYQFTSYDSLVNVKPDPSSSFRQWTYQSCNEFGYWQTAVHSKGKKSLRSKLLTKEWFQEFYCGPEIFGEKIGPSITDEINDRLAKNGTVPNIIWVNGERDPWRSLSITKKMPDDLGQPVFIIKDGSHVTDLGPDYPKDSKSLKEVRQKVIEVIGGWLKEK</sequence>
<feature type="signal peptide" evidence="6">
    <location>
        <begin position="1"/>
        <end position="23"/>
    </location>
</feature>
<dbReference type="InterPro" id="IPR029058">
    <property type="entry name" value="AB_hydrolase_fold"/>
</dbReference>
<dbReference type="PANTHER" id="PTHR11010:SF117">
    <property type="entry name" value="SERINE PROTEASE 16"/>
    <property type="match status" value="1"/>
</dbReference>
<evidence type="ECO:0000256" key="5">
    <source>
        <dbReference type="ARBA" id="ARBA00023180"/>
    </source>
</evidence>
<comment type="similarity">
    <text evidence="1">Belongs to the peptidase S28 family.</text>
</comment>
<reference evidence="7 8" key="1">
    <citation type="journal article" date="2015" name="Genome Biol. Evol.">
        <title>Phylogenomic analyses indicate that early fungi evolved digesting cell walls of algal ancestors of land plants.</title>
        <authorList>
            <person name="Chang Y."/>
            <person name="Wang S."/>
            <person name="Sekimoto S."/>
            <person name="Aerts A.L."/>
            <person name="Choi C."/>
            <person name="Clum A."/>
            <person name="LaButti K.M."/>
            <person name="Lindquist E.A."/>
            <person name="Yee Ngan C."/>
            <person name="Ohm R.A."/>
            <person name="Salamov A.A."/>
            <person name="Grigoriev I.V."/>
            <person name="Spatafora J.W."/>
            <person name="Berbee M.L."/>
        </authorList>
    </citation>
    <scope>NUCLEOTIDE SEQUENCE [LARGE SCALE GENOMIC DNA]</scope>
    <source>
        <strain evidence="7 8">NRRL 28638</strain>
    </source>
</reference>
<protein>
    <submittedName>
        <fullName evidence="7">Peptidase S28</fullName>
    </submittedName>
</protein>
<keyword evidence="8" id="KW-1185">Reference proteome</keyword>
<evidence type="ECO:0000256" key="1">
    <source>
        <dbReference type="ARBA" id="ARBA00011079"/>
    </source>
</evidence>
<organism evidence="7 8">
    <name type="scientific">Conidiobolus coronatus (strain ATCC 28846 / CBS 209.66 / NRRL 28638)</name>
    <name type="common">Delacroixia coronata</name>
    <dbReference type="NCBI Taxonomy" id="796925"/>
    <lineage>
        <taxon>Eukaryota</taxon>
        <taxon>Fungi</taxon>
        <taxon>Fungi incertae sedis</taxon>
        <taxon>Zoopagomycota</taxon>
        <taxon>Entomophthoromycotina</taxon>
        <taxon>Entomophthoromycetes</taxon>
        <taxon>Entomophthorales</taxon>
        <taxon>Ancylistaceae</taxon>
        <taxon>Conidiobolus</taxon>
    </lineage>
</organism>
<dbReference type="SUPFAM" id="SSF53474">
    <property type="entry name" value="alpha/beta-Hydrolases"/>
    <property type="match status" value="1"/>
</dbReference>
<dbReference type="EMBL" id="KQ964543">
    <property type="protein sequence ID" value="KXN69224.1"/>
    <property type="molecule type" value="Genomic_DNA"/>
</dbReference>
<keyword evidence="3 6" id="KW-0732">Signal</keyword>
<evidence type="ECO:0000256" key="4">
    <source>
        <dbReference type="ARBA" id="ARBA00022801"/>
    </source>
</evidence>
<evidence type="ECO:0000256" key="2">
    <source>
        <dbReference type="ARBA" id="ARBA00022670"/>
    </source>
</evidence>
<dbReference type="GO" id="GO:0070008">
    <property type="term" value="F:serine-type exopeptidase activity"/>
    <property type="evidence" value="ECO:0007669"/>
    <property type="project" value="InterPro"/>
</dbReference>
<evidence type="ECO:0000313" key="7">
    <source>
        <dbReference type="EMBL" id="KXN69224.1"/>
    </source>
</evidence>
<dbReference type="Gene3D" id="1.20.120.980">
    <property type="entry name" value="Serine carboxypeptidase S28, SKS domain"/>
    <property type="match status" value="1"/>
</dbReference>
<keyword evidence="5" id="KW-0325">Glycoprotein</keyword>
<keyword evidence="4" id="KW-0378">Hydrolase</keyword>
<dbReference type="GO" id="GO:0008239">
    <property type="term" value="F:dipeptidyl-peptidase activity"/>
    <property type="evidence" value="ECO:0007669"/>
    <property type="project" value="TreeGrafter"/>
</dbReference>
<dbReference type="InterPro" id="IPR042269">
    <property type="entry name" value="Ser_carbopepase_S28_SKS"/>
</dbReference>
<name>A0A137P2V2_CONC2</name>
<accession>A0A137P2V2</accession>
<dbReference type="OMA" id="NDYIDSQ"/>
<dbReference type="AlphaFoldDB" id="A0A137P2V2"/>
<dbReference type="OrthoDB" id="1735038at2759"/>
<dbReference type="Proteomes" id="UP000070444">
    <property type="component" value="Unassembled WGS sequence"/>
</dbReference>
<evidence type="ECO:0000313" key="8">
    <source>
        <dbReference type="Proteomes" id="UP000070444"/>
    </source>
</evidence>
<evidence type="ECO:0000256" key="6">
    <source>
        <dbReference type="SAM" id="SignalP"/>
    </source>
</evidence>
<dbReference type="PANTHER" id="PTHR11010">
    <property type="entry name" value="PROTEASE S28 PRO-X CARBOXYPEPTIDASE-RELATED"/>
    <property type="match status" value="1"/>
</dbReference>